<gene>
    <name evidence="7" type="ORF">OPHB3_0801</name>
</gene>
<evidence type="ECO:0000256" key="6">
    <source>
        <dbReference type="ARBA" id="ARBA00023136"/>
    </source>
</evidence>
<dbReference type="Proteomes" id="UP000052946">
    <property type="component" value="Unassembled WGS sequence"/>
</dbReference>
<dbReference type="PANTHER" id="PTHR37316:SF1">
    <property type="entry name" value="TEICHOIC ACID GLYCEROL-PHOSPHATE PRIMASE"/>
    <property type="match status" value="1"/>
</dbReference>
<dbReference type="Pfam" id="PF04464">
    <property type="entry name" value="Glyphos_transf"/>
    <property type="match status" value="1"/>
</dbReference>
<keyword evidence="3" id="KW-1003">Cell membrane</keyword>
<keyword evidence="6" id="KW-0472">Membrane</keyword>
<protein>
    <submittedName>
        <fullName evidence="7">CDP-glycerol:glycerophosphate glycerophosphotransferase</fullName>
    </submittedName>
</protein>
<dbReference type="GO" id="GO:0019350">
    <property type="term" value="P:teichoic acid biosynthetic process"/>
    <property type="evidence" value="ECO:0007669"/>
    <property type="project" value="UniProtKB-KW"/>
</dbReference>
<evidence type="ECO:0000313" key="8">
    <source>
        <dbReference type="Proteomes" id="UP000052946"/>
    </source>
</evidence>
<evidence type="ECO:0000256" key="3">
    <source>
        <dbReference type="ARBA" id="ARBA00022475"/>
    </source>
</evidence>
<evidence type="ECO:0000256" key="4">
    <source>
        <dbReference type="ARBA" id="ARBA00022679"/>
    </source>
</evidence>
<dbReference type="Gene3D" id="3.40.50.11820">
    <property type="match status" value="1"/>
</dbReference>
<name>A0A0U9HYC7_9BACI</name>
<dbReference type="AlphaFoldDB" id="A0A0U9HYC7"/>
<dbReference type="SUPFAM" id="SSF53756">
    <property type="entry name" value="UDP-Glycosyltransferase/glycogen phosphorylase"/>
    <property type="match status" value="1"/>
</dbReference>
<dbReference type="Gene3D" id="3.40.50.12580">
    <property type="match status" value="1"/>
</dbReference>
<keyword evidence="4 7" id="KW-0808">Transferase</keyword>
<sequence length="393" mass="45330">MVKELFIAIYLFVFRIVFNLFKLLPQKKKTVCVASFGDNIFYSVDALRSISDEEIIILKDASCRYPFDGSEYTLLAFDLKHPFSFLKSMYHLATGSTILIDTYHPFLSVTNFKTSTVCIQLWHAAGAIKHFGLMDPTNEYRSAKAIERFKNVYNSFTYAVVGSENMADTFKDSFGLSDSQILRTGIPRSDVLFDNKKKQEVYKKIVQENPWIADKKVILYAPTFRNDQLSNFQLQLNIEQLYASLSDEYVLFIKPHPAVSYEIKDMFKEFVLDVSSFYDTNELLLVTDILISDYSSIPFEFAILEKPMIFFAYDMDEYKITSGLIDNYENQMPGPVVFSTEAIISSIKEKNFNYKDIKDFAKRYNAYSDGSASLNLAKFLTETDERQKEKVSI</sequence>
<accession>A0A0U9HYC7</accession>
<comment type="caution">
    <text evidence="7">The sequence shown here is derived from an EMBL/GenBank/DDBJ whole genome shotgun (WGS) entry which is preliminary data.</text>
</comment>
<evidence type="ECO:0000256" key="1">
    <source>
        <dbReference type="ARBA" id="ARBA00004202"/>
    </source>
</evidence>
<evidence type="ECO:0000256" key="5">
    <source>
        <dbReference type="ARBA" id="ARBA00022944"/>
    </source>
</evidence>
<dbReference type="PANTHER" id="PTHR37316">
    <property type="entry name" value="TEICHOIC ACID GLYCEROL-PHOSPHATE PRIMASE"/>
    <property type="match status" value="1"/>
</dbReference>
<comment type="subcellular location">
    <subcellularLocation>
        <location evidence="1">Cell membrane</location>
        <topology evidence="1">Peripheral membrane protein</topology>
    </subcellularLocation>
</comment>
<proteinExistence type="inferred from homology"/>
<keyword evidence="5" id="KW-0777">Teichoic acid biosynthesis</keyword>
<dbReference type="EMBL" id="BBXV01000011">
    <property type="protein sequence ID" value="GAQ16877.1"/>
    <property type="molecule type" value="Genomic_DNA"/>
</dbReference>
<reference evidence="7 8" key="2">
    <citation type="journal article" date="2016" name="Genome Announc.">
        <title>Draft Genome Sequence of Oceanobacillus picturae Heshi-B3, Isolated from Fermented Rice Bran in a Traditional Japanese Seafood Dish.</title>
        <authorList>
            <person name="Akuzawa S."/>
            <person name="Nagaoka J."/>
            <person name="Kanekatsu M."/>
            <person name="Kanesaki Y."/>
            <person name="Suzuki T."/>
        </authorList>
    </citation>
    <scope>NUCLEOTIDE SEQUENCE [LARGE SCALE GENOMIC DNA]</scope>
    <source>
        <strain evidence="7 8">Heshi-B3</strain>
    </source>
</reference>
<dbReference type="InterPro" id="IPR051612">
    <property type="entry name" value="Teichoic_Acid_Biosynth"/>
</dbReference>
<dbReference type="OrthoDB" id="9811865at2"/>
<organism evidence="7 8">
    <name type="scientific">Oceanobacillus picturae</name>
    <dbReference type="NCBI Taxonomy" id="171693"/>
    <lineage>
        <taxon>Bacteria</taxon>
        <taxon>Bacillati</taxon>
        <taxon>Bacillota</taxon>
        <taxon>Bacilli</taxon>
        <taxon>Bacillales</taxon>
        <taxon>Bacillaceae</taxon>
        <taxon>Oceanobacillus</taxon>
    </lineage>
</organism>
<dbReference type="InterPro" id="IPR043148">
    <property type="entry name" value="TagF_C"/>
</dbReference>
<comment type="similarity">
    <text evidence="2">Belongs to the CDP-glycerol glycerophosphotransferase family.</text>
</comment>
<reference evidence="8" key="1">
    <citation type="submission" date="2015-07" db="EMBL/GenBank/DDBJ databases">
        <title>Draft Genome Sequence of Oceanobacillus picturae Heshi-B3 that Was Isolated from Fermented Rice Bran with Aging Salted Mackerel, Which Was Named Heshiko as Traditional Fermented Seafood in Japan.</title>
        <authorList>
            <person name="Akuzawa S."/>
            <person name="Nakagawa J."/>
            <person name="Kanekatsu T."/>
            <person name="Kanesaki Y."/>
            <person name="Suzuki T."/>
        </authorList>
    </citation>
    <scope>NUCLEOTIDE SEQUENCE [LARGE SCALE GENOMIC DNA]</scope>
    <source>
        <strain evidence="8">Heshi-B3</strain>
    </source>
</reference>
<evidence type="ECO:0000313" key="7">
    <source>
        <dbReference type="EMBL" id="GAQ16877.1"/>
    </source>
</evidence>
<dbReference type="InterPro" id="IPR007554">
    <property type="entry name" value="Glycerophosphate_synth"/>
</dbReference>
<evidence type="ECO:0000256" key="2">
    <source>
        <dbReference type="ARBA" id="ARBA00010488"/>
    </source>
</evidence>
<dbReference type="InterPro" id="IPR043149">
    <property type="entry name" value="TagF_N"/>
</dbReference>
<dbReference type="GO" id="GO:0005886">
    <property type="term" value="C:plasma membrane"/>
    <property type="evidence" value="ECO:0007669"/>
    <property type="project" value="UniProtKB-SubCell"/>
</dbReference>
<dbReference type="GO" id="GO:0047355">
    <property type="term" value="F:CDP-glycerol glycerophosphotransferase activity"/>
    <property type="evidence" value="ECO:0007669"/>
    <property type="project" value="InterPro"/>
</dbReference>